<evidence type="ECO:0000313" key="1">
    <source>
        <dbReference type="EMBL" id="SVA01013.1"/>
    </source>
</evidence>
<proteinExistence type="predicted"/>
<sequence length="107" mass="12368">MYVIRRVYEVKPGMARRYATIAMKMCEEYEASGQRSTARIYFNGGTIPGERNRVYMEWTADILDSPYREGNVIPQSVRDVGAEGRDMVIDNWIEFYELMIPAKSDNG</sequence>
<reference evidence="1" key="1">
    <citation type="submission" date="2018-05" db="EMBL/GenBank/DDBJ databases">
        <authorList>
            <person name="Lanie J.A."/>
            <person name="Ng W.-L."/>
            <person name="Kazmierczak K.M."/>
            <person name="Andrzejewski T.M."/>
            <person name="Davidsen T.M."/>
            <person name="Wayne K.J."/>
            <person name="Tettelin H."/>
            <person name="Glass J.I."/>
            <person name="Rusch D."/>
            <person name="Podicherti R."/>
            <person name="Tsui H.-C.T."/>
            <person name="Winkler M.E."/>
        </authorList>
    </citation>
    <scope>NUCLEOTIDE SEQUENCE</scope>
</reference>
<organism evidence="1">
    <name type="scientific">marine metagenome</name>
    <dbReference type="NCBI Taxonomy" id="408172"/>
    <lineage>
        <taxon>unclassified sequences</taxon>
        <taxon>metagenomes</taxon>
        <taxon>ecological metagenomes</taxon>
    </lineage>
</organism>
<protein>
    <submittedName>
        <fullName evidence="1">Uncharacterized protein</fullName>
    </submittedName>
</protein>
<name>A0A381SIF7_9ZZZZ</name>
<dbReference type="AlphaFoldDB" id="A0A381SIF7"/>
<accession>A0A381SIF7</accession>
<gene>
    <name evidence="1" type="ORF">METZ01_LOCUS53867</name>
</gene>
<dbReference type="EMBL" id="UINC01002860">
    <property type="protein sequence ID" value="SVA01013.1"/>
    <property type="molecule type" value="Genomic_DNA"/>
</dbReference>